<dbReference type="EMBL" id="MN990731">
    <property type="protein sequence ID" value="QIM10627.1"/>
    <property type="molecule type" value="Genomic_DNA"/>
</dbReference>
<comment type="subcellular location">
    <subcellularLocation>
        <location evidence="1">Cell membrane</location>
        <topology evidence="1">Peripheral membrane protein</topology>
        <orientation evidence="1">Cytoplasmic side</orientation>
    </subcellularLocation>
</comment>
<evidence type="ECO:0000256" key="4">
    <source>
        <dbReference type="ARBA" id="ARBA00023134"/>
    </source>
</evidence>
<feature type="domain" description="SRP54-type proteins GTP-binding" evidence="6">
    <location>
        <begin position="125"/>
        <end position="315"/>
    </location>
</feature>
<dbReference type="InterPro" id="IPR000897">
    <property type="entry name" value="SRP54_GTPase_dom"/>
</dbReference>
<dbReference type="GO" id="GO:0005886">
    <property type="term" value="C:plasma membrane"/>
    <property type="evidence" value="ECO:0007669"/>
    <property type="project" value="UniProtKB-SubCell"/>
</dbReference>
<keyword evidence="7" id="KW-0969">Cilium</keyword>
<name>A0A6G8F2Y6_9PROT</name>
<dbReference type="GO" id="GO:0003924">
    <property type="term" value="F:GTPase activity"/>
    <property type="evidence" value="ECO:0007669"/>
    <property type="project" value="TreeGrafter"/>
</dbReference>
<evidence type="ECO:0000256" key="1">
    <source>
        <dbReference type="ARBA" id="ARBA00004413"/>
    </source>
</evidence>
<keyword evidence="7" id="KW-0282">Flagellum</keyword>
<evidence type="ECO:0000256" key="3">
    <source>
        <dbReference type="ARBA" id="ARBA00022741"/>
    </source>
</evidence>
<comment type="similarity">
    <text evidence="2">Belongs to the GTP-binding SRP family.</text>
</comment>
<accession>A0A6G8F2Y6</accession>
<keyword evidence="7" id="KW-0966">Cell projection</keyword>
<dbReference type="GO" id="GO:0005047">
    <property type="term" value="F:signal recognition particle binding"/>
    <property type="evidence" value="ECO:0007669"/>
    <property type="project" value="TreeGrafter"/>
</dbReference>
<dbReference type="SMART" id="SM00962">
    <property type="entry name" value="SRP54"/>
    <property type="match status" value="1"/>
</dbReference>
<reference evidence="7" key="1">
    <citation type="journal article" date="2020" name="J. ISSAAS">
        <title>Lactobacilli and other gastrointestinal microbiota of Peromyscus leucopus, reservoir host for agents of Lyme disease and other zoonoses in North America.</title>
        <authorList>
            <person name="Milovic A."/>
            <person name="Bassam K."/>
            <person name="Shao H."/>
            <person name="Chatzistamou I."/>
            <person name="Tufts D.M."/>
            <person name="Diuk-Wasser M."/>
            <person name="Barbour A.G."/>
        </authorList>
    </citation>
    <scope>NUCLEOTIDE SEQUENCE</scope>
    <source>
        <strain evidence="7">LL90</strain>
    </source>
</reference>
<dbReference type="AlphaFoldDB" id="A0A6G8F2Y6"/>
<keyword evidence="3" id="KW-0547">Nucleotide-binding</keyword>
<dbReference type="PANTHER" id="PTHR43134:SF3">
    <property type="entry name" value="FLAGELLAR BIOSYNTHESIS PROTEIN FLHF"/>
    <property type="match status" value="1"/>
</dbReference>
<sequence length="315" mass="34220">MKIKKFIASDMSLLLNRVKEELGEDAVIISTSVLSDGKTELIAALDNFDDDFGDDGRQRENTLSYNDAFLRECLGYHQLTVQAQAVILSTCRRIAAERKYAADGDILTQAFEQLFHYGDFFDLSCPVKMFIGAHGSGKTTSLVKVATMARLRSIPVSIISTDTVRAGANSQLQAFASVLEVEYSLIRNHDVLFDKILAAQSDNRMVLIDTAGVNPFQSADIERLNAICNVVSCDKIITLDAGWNAEDAVEAVGVFAKLGAEWILPTKMDISRRIGAVLSTAATCRLQLGYAGIGSNIAKGLAKVNSSALTRLITE</sequence>
<evidence type="ECO:0000256" key="2">
    <source>
        <dbReference type="ARBA" id="ARBA00008531"/>
    </source>
</evidence>
<keyword evidence="4" id="KW-0342">GTP-binding</keyword>
<dbReference type="Gene3D" id="3.40.50.300">
    <property type="entry name" value="P-loop containing nucleotide triphosphate hydrolases"/>
    <property type="match status" value="1"/>
</dbReference>
<dbReference type="GO" id="GO:0005525">
    <property type="term" value="F:GTP binding"/>
    <property type="evidence" value="ECO:0007669"/>
    <property type="project" value="UniProtKB-KW"/>
</dbReference>
<keyword evidence="5" id="KW-0472">Membrane</keyword>
<organism evidence="7">
    <name type="scientific">uncultured Alphaproteobacteria bacterium</name>
    <dbReference type="NCBI Taxonomy" id="91750"/>
    <lineage>
        <taxon>Bacteria</taxon>
        <taxon>Pseudomonadati</taxon>
        <taxon>Pseudomonadota</taxon>
        <taxon>Alphaproteobacteria</taxon>
        <taxon>environmental samples</taxon>
    </lineage>
</organism>
<proteinExistence type="inferred from homology"/>
<dbReference type="GO" id="GO:0006614">
    <property type="term" value="P:SRP-dependent cotranslational protein targeting to membrane"/>
    <property type="evidence" value="ECO:0007669"/>
    <property type="project" value="InterPro"/>
</dbReference>
<dbReference type="SUPFAM" id="SSF52540">
    <property type="entry name" value="P-loop containing nucleoside triphosphate hydrolases"/>
    <property type="match status" value="1"/>
</dbReference>
<dbReference type="InterPro" id="IPR027417">
    <property type="entry name" value="P-loop_NTPase"/>
</dbReference>
<dbReference type="Pfam" id="PF00448">
    <property type="entry name" value="SRP54"/>
    <property type="match status" value="1"/>
</dbReference>
<dbReference type="PANTHER" id="PTHR43134">
    <property type="entry name" value="SIGNAL RECOGNITION PARTICLE RECEPTOR SUBUNIT ALPHA"/>
    <property type="match status" value="1"/>
</dbReference>
<evidence type="ECO:0000313" key="7">
    <source>
        <dbReference type="EMBL" id="QIM10627.1"/>
    </source>
</evidence>
<evidence type="ECO:0000256" key="5">
    <source>
        <dbReference type="ARBA" id="ARBA00023136"/>
    </source>
</evidence>
<evidence type="ECO:0000259" key="6">
    <source>
        <dbReference type="SMART" id="SM00962"/>
    </source>
</evidence>
<gene>
    <name evidence="7" type="primary">flhF</name>
    <name evidence="7" type="ORF">PlAlph_5190</name>
</gene>
<protein>
    <submittedName>
        <fullName evidence="7">Flagellar biosynthesis regulator FlhF</fullName>
    </submittedName>
</protein>